<keyword evidence="2" id="KW-0106">Calcium</keyword>
<feature type="domain" description="EF-hand" evidence="4">
    <location>
        <begin position="196"/>
        <end position="231"/>
    </location>
</feature>
<protein>
    <recommendedName>
        <fullName evidence="4">EF-hand domain-containing protein</fullName>
    </recommendedName>
</protein>
<dbReference type="InterPro" id="IPR002156">
    <property type="entry name" value="RNaseH_domain"/>
</dbReference>
<reference evidence="5 6" key="1">
    <citation type="journal article" date="2024" name="G3 (Bethesda)">
        <title>Genome assembly of Hibiscus sabdariffa L. provides insights into metabolisms of medicinal natural products.</title>
        <authorList>
            <person name="Kim T."/>
        </authorList>
    </citation>
    <scope>NUCLEOTIDE SEQUENCE [LARGE SCALE GENOMIC DNA]</scope>
    <source>
        <strain evidence="5">TK-2024</strain>
        <tissue evidence="5">Old leaves</tissue>
    </source>
</reference>
<feature type="region of interest" description="Disordered" evidence="3">
    <location>
        <begin position="1"/>
        <end position="29"/>
    </location>
</feature>
<dbReference type="SMART" id="SM00054">
    <property type="entry name" value="EFh"/>
    <property type="match status" value="4"/>
</dbReference>
<dbReference type="Proteomes" id="UP001396334">
    <property type="component" value="Unassembled WGS sequence"/>
</dbReference>
<dbReference type="PROSITE" id="PS00018">
    <property type="entry name" value="EF_HAND_1"/>
    <property type="match status" value="4"/>
</dbReference>
<dbReference type="PROSITE" id="PS50222">
    <property type="entry name" value="EF_HAND_2"/>
    <property type="match status" value="4"/>
</dbReference>
<feature type="domain" description="EF-hand" evidence="4">
    <location>
        <begin position="271"/>
        <end position="306"/>
    </location>
</feature>
<gene>
    <name evidence="5" type="ORF">V6N11_037058</name>
</gene>
<accession>A0ABR2A979</accession>
<dbReference type="EMBL" id="JBBPBN010000307">
    <property type="protein sequence ID" value="KAK8489573.1"/>
    <property type="molecule type" value="Genomic_DNA"/>
</dbReference>
<evidence type="ECO:0000313" key="6">
    <source>
        <dbReference type="Proteomes" id="UP001396334"/>
    </source>
</evidence>
<feature type="domain" description="EF-hand" evidence="4">
    <location>
        <begin position="307"/>
        <end position="342"/>
    </location>
</feature>
<feature type="domain" description="EF-hand" evidence="4">
    <location>
        <begin position="232"/>
        <end position="267"/>
    </location>
</feature>
<sequence length="350" mass="37875">MKNHARSAALRSINGKMGKKSEATAAGGGSDTVVEETIFCSSSSSDDDNNNNNKLSKVSLGNSKESASSVCEPVLLLGHRMVEDFRVAVNAGRLLVSSSAVIHRVGVRWEAPPFQWCKLNVDGACDPFTGRASCGGAIRTDLGQWLIGFSGQSGMCSSLEAELWGIFEGLLCAWSIRITSLILEPDWLKMMVLHVEQLNQLKDIFARFDMDSDGSLTILELAALLRSLGLKPSGDQIHVLLANMDSNGNGAVEFDELANAIMSHMDEEIMVNQEQLKEVFTLFDRDGNGYITPAELVGCMAKMGQPLTYRELTEMIEEADADGDGVISFTEFSTVMAKSAFEILGISLSS</sequence>
<dbReference type="InterPro" id="IPR050230">
    <property type="entry name" value="CALM/Myosin/TropC-like"/>
</dbReference>
<dbReference type="InterPro" id="IPR002048">
    <property type="entry name" value="EF_hand_dom"/>
</dbReference>
<dbReference type="InterPro" id="IPR012337">
    <property type="entry name" value="RNaseH-like_sf"/>
</dbReference>
<dbReference type="Pfam" id="PF13456">
    <property type="entry name" value="RVT_3"/>
    <property type="match status" value="1"/>
</dbReference>
<keyword evidence="6" id="KW-1185">Reference proteome</keyword>
<evidence type="ECO:0000256" key="1">
    <source>
        <dbReference type="ARBA" id="ARBA00022737"/>
    </source>
</evidence>
<evidence type="ECO:0000259" key="4">
    <source>
        <dbReference type="PROSITE" id="PS50222"/>
    </source>
</evidence>
<dbReference type="Gene3D" id="1.10.238.10">
    <property type="entry name" value="EF-hand"/>
    <property type="match status" value="2"/>
</dbReference>
<dbReference type="PANTHER" id="PTHR23048">
    <property type="entry name" value="MYOSIN LIGHT CHAIN 1, 3"/>
    <property type="match status" value="1"/>
</dbReference>
<dbReference type="SUPFAM" id="SSF53098">
    <property type="entry name" value="Ribonuclease H-like"/>
    <property type="match status" value="1"/>
</dbReference>
<name>A0ABR2A979_9ROSI</name>
<evidence type="ECO:0000313" key="5">
    <source>
        <dbReference type="EMBL" id="KAK8489573.1"/>
    </source>
</evidence>
<organism evidence="5 6">
    <name type="scientific">Hibiscus sabdariffa</name>
    <name type="common">roselle</name>
    <dbReference type="NCBI Taxonomy" id="183260"/>
    <lineage>
        <taxon>Eukaryota</taxon>
        <taxon>Viridiplantae</taxon>
        <taxon>Streptophyta</taxon>
        <taxon>Embryophyta</taxon>
        <taxon>Tracheophyta</taxon>
        <taxon>Spermatophyta</taxon>
        <taxon>Magnoliopsida</taxon>
        <taxon>eudicotyledons</taxon>
        <taxon>Gunneridae</taxon>
        <taxon>Pentapetalae</taxon>
        <taxon>rosids</taxon>
        <taxon>malvids</taxon>
        <taxon>Malvales</taxon>
        <taxon>Malvaceae</taxon>
        <taxon>Malvoideae</taxon>
        <taxon>Hibiscus</taxon>
    </lineage>
</organism>
<keyword evidence="1" id="KW-0677">Repeat</keyword>
<evidence type="ECO:0000256" key="3">
    <source>
        <dbReference type="SAM" id="MobiDB-lite"/>
    </source>
</evidence>
<dbReference type="PANTHER" id="PTHR23048:SF52">
    <property type="entry name" value="CALCIUM-BINDING PROTEIN CML18-RELATED"/>
    <property type="match status" value="1"/>
</dbReference>
<dbReference type="Pfam" id="PF13499">
    <property type="entry name" value="EF-hand_7"/>
    <property type="match status" value="2"/>
</dbReference>
<dbReference type="InterPro" id="IPR011992">
    <property type="entry name" value="EF-hand-dom_pair"/>
</dbReference>
<dbReference type="CDD" id="cd06222">
    <property type="entry name" value="RNase_H_like"/>
    <property type="match status" value="1"/>
</dbReference>
<proteinExistence type="predicted"/>
<evidence type="ECO:0000256" key="2">
    <source>
        <dbReference type="ARBA" id="ARBA00022837"/>
    </source>
</evidence>
<dbReference type="InterPro" id="IPR018247">
    <property type="entry name" value="EF_Hand_1_Ca_BS"/>
</dbReference>
<dbReference type="InterPro" id="IPR044730">
    <property type="entry name" value="RNase_H-like_dom_plant"/>
</dbReference>
<dbReference type="SUPFAM" id="SSF47473">
    <property type="entry name" value="EF-hand"/>
    <property type="match status" value="1"/>
</dbReference>
<comment type="caution">
    <text evidence="5">The sequence shown here is derived from an EMBL/GenBank/DDBJ whole genome shotgun (WGS) entry which is preliminary data.</text>
</comment>
<dbReference type="CDD" id="cd00051">
    <property type="entry name" value="EFh"/>
    <property type="match status" value="2"/>
</dbReference>